<dbReference type="RefSeq" id="WP_191201275.1">
    <property type="nucleotide sequence ID" value="NZ_BAAAPA010000001.1"/>
</dbReference>
<evidence type="ECO:0000313" key="3">
    <source>
        <dbReference type="EMBL" id="MBD3916936.1"/>
    </source>
</evidence>
<reference evidence="3 4" key="1">
    <citation type="submission" date="2020-09" db="EMBL/GenBank/DDBJ databases">
        <title>novel species in genus Nocardioides.</title>
        <authorList>
            <person name="Zhang G."/>
        </authorList>
    </citation>
    <scope>NUCLEOTIDE SEQUENCE [LARGE SCALE GENOMIC DNA]</scope>
    <source>
        <strain evidence="3 4">19197</strain>
    </source>
</reference>
<dbReference type="EMBL" id="JACXYY010000010">
    <property type="protein sequence ID" value="MBD3916936.1"/>
    <property type="molecule type" value="Genomic_DNA"/>
</dbReference>
<organism evidence="3 4">
    <name type="scientific">Nocardioides hwasunensis</name>
    <dbReference type="NCBI Taxonomy" id="397258"/>
    <lineage>
        <taxon>Bacteria</taxon>
        <taxon>Bacillati</taxon>
        <taxon>Actinomycetota</taxon>
        <taxon>Actinomycetes</taxon>
        <taxon>Propionibacteriales</taxon>
        <taxon>Nocardioidaceae</taxon>
        <taxon>Nocardioides</taxon>
    </lineage>
</organism>
<feature type="region of interest" description="Disordered" evidence="1">
    <location>
        <begin position="90"/>
        <end position="111"/>
    </location>
</feature>
<feature type="transmembrane region" description="Helical" evidence="2">
    <location>
        <begin position="6"/>
        <end position="24"/>
    </location>
</feature>
<protein>
    <submittedName>
        <fullName evidence="3">Uncharacterized protein</fullName>
    </submittedName>
</protein>
<keyword evidence="4" id="KW-1185">Reference proteome</keyword>
<evidence type="ECO:0000256" key="2">
    <source>
        <dbReference type="SAM" id="Phobius"/>
    </source>
</evidence>
<keyword evidence="2" id="KW-1133">Transmembrane helix</keyword>
<feature type="compositionally biased region" description="Low complexity" evidence="1">
    <location>
        <begin position="90"/>
        <end position="99"/>
    </location>
</feature>
<sequence>MDLSALIFVALAVAWAVYLIPKALKHHDEVVRSRSVEKFSHTMRVLARREPVDRRNARLVVSPIRASLRPPVETKARATVEVDVEVTSAAAAPAPRRTPSAPPAPAEMRASARRAAKRRRNVLAAVLLVNAVVIALAATSVITWPWVGVPVGLLVAWLVACRVSVRAERRLRAASSAIEVGVPPLVEEAVEELDDVEVTGEIPATPVAPEEPMRVEDAPVVEAPAPVVGGWDMVPTTLPTYVSKPAAQRRTVSTIDLDSTGVWSSGRHDGDSAIARSAEESARSAKAAREADEARRANGA</sequence>
<accession>A0ABR8MNR7</accession>
<keyword evidence="2" id="KW-0812">Transmembrane</keyword>
<dbReference type="Proteomes" id="UP000649289">
    <property type="component" value="Unassembled WGS sequence"/>
</dbReference>
<gene>
    <name evidence="3" type="ORF">IEZ25_20140</name>
</gene>
<feature type="transmembrane region" description="Helical" evidence="2">
    <location>
        <begin position="147"/>
        <end position="165"/>
    </location>
</feature>
<evidence type="ECO:0000313" key="4">
    <source>
        <dbReference type="Proteomes" id="UP000649289"/>
    </source>
</evidence>
<name>A0ABR8MNR7_9ACTN</name>
<evidence type="ECO:0000256" key="1">
    <source>
        <dbReference type="SAM" id="MobiDB-lite"/>
    </source>
</evidence>
<proteinExistence type="predicted"/>
<feature type="compositionally biased region" description="Basic and acidic residues" evidence="1">
    <location>
        <begin position="266"/>
        <end position="300"/>
    </location>
</feature>
<feature type="region of interest" description="Disordered" evidence="1">
    <location>
        <begin position="259"/>
        <end position="300"/>
    </location>
</feature>
<comment type="caution">
    <text evidence="3">The sequence shown here is derived from an EMBL/GenBank/DDBJ whole genome shotgun (WGS) entry which is preliminary data.</text>
</comment>
<feature type="transmembrane region" description="Helical" evidence="2">
    <location>
        <begin position="122"/>
        <end position="141"/>
    </location>
</feature>
<keyword evidence="2" id="KW-0472">Membrane</keyword>